<feature type="transmembrane region" description="Helical" evidence="1">
    <location>
        <begin position="46"/>
        <end position="65"/>
    </location>
</feature>
<keyword evidence="1" id="KW-0812">Transmembrane</keyword>
<dbReference type="EMBL" id="DPVV01000562">
    <property type="protein sequence ID" value="HCL04120.1"/>
    <property type="molecule type" value="Genomic_DNA"/>
</dbReference>
<keyword evidence="1" id="KW-1133">Transmembrane helix</keyword>
<evidence type="ECO:0000313" key="3">
    <source>
        <dbReference type="Proteomes" id="UP000262969"/>
    </source>
</evidence>
<dbReference type="AlphaFoldDB" id="A0A3D2XAF0"/>
<keyword evidence="1" id="KW-0472">Membrane</keyword>
<proteinExistence type="predicted"/>
<organism evidence="2 3">
    <name type="scientific">Lachnoclostridium phytofermentans</name>
    <dbReference type="NCBI Taxonomy" id="66219"/>
    <lineage>
        <taxon>Bacteria</taxon>
        <taxon>Bacillati</taxon>
        <taxon>Bacillota</taxon>
        <taxon>Clostridia</taxon>
        <taxon>Lachnospirales</taxon>
        <taxon>Lachnospiraceae</taxon>
    </lineage>
</organism>
<protein>
    <recommendedName>
        <fullName evidence="4">ABC transporter permease</fullName>
    </recommendedName>
</protein>
<gene>
    <name evidence="2" type="ORF">DHW61_17210</name>
</gene>
<sequence>AIIGAGLIPLFYLPDAMKQLARLSPNYWFLNICFTLHLNDKTLSPIFILGMVLLMLFLVVCIGIVSRRKEGMVREDI</sequence>
<evidence type="ECO:0000256" key="1">
    <source>
        <dbReference type="SAM" id="Phobius"/>
    </source>
</evidence>
<comment type="caution">
    <text evidence="2">The sequence shown here is derived from an EMBL/GenBank/DDBJ whole genome shotgun (WGS) entry which is preliminary data.</text>
</comment>
<accession>A0A3D2XAF0</accession>
<feature type="non-terminal residue" evidence="2">
    <location>
        <position position="1"/>
    </location>
</feature>
<evidence type="ECO:0008006" key="4">
    <source>
        <dbReference type="Google" id="ProtNLM"/>
    </source>
</evidence>
<reference evidence="2 3" key="1">
    <citation type="journal article" date="2018" name="Nat. Biotechnol.">
        <title>A standardized bacterial taxonomy based on genome phylogeny substantially revises the tree of life.</title>
        <authorList>
            <person name="Parks D.H."/>
            <person name="Chuvochina M."/>
            <person name="Waite D.W."/>
            <person name="Rinke C."/>
            <person name="Skarshewski A."/>
            <person name="Chaumeil P.A."/>
            <person name="Hugenholtz P."/>
        </authorList>
    </citation>
    <scope>NUCLEOTIDE SEQUENCE [LARGE SCALE GENOMIC DNA]</scope>
    <source>
        <strain evidence="2">UBA11728</strain>
    </source>
</reference>
<name>A0A3D2XAF0_9FIRM</name>
<evidence type="ECO:0000313" key="2">
    <source>
        <dbReference type="EMBL" id="HCL04120.1"/>
    </source>
</evidence>
<dbReference type="Proteomes" id="UP000262969">
    <property type="component" value="Unassembled WGS sequence"/>
</dbReference>